<dbReference type="OrthoDB" id="9765532at2"/>
<dbReference type="InterPro" id="IPR004680">
    <property type="entry name" value="Cit_transptr-like_dom"/>
</dbReference>
<keyword evidence="7 8" id="KW-0472">Membrane</keyword>
<dbReference type="CDD" id="cd01117">
    <property type="entry name" value="YbiR_permease"/>
    <property type="match status" value="1"/>
</dbReference>
<evidence type="ECO:0000256" key="8">
    <source>
        <dbReference type="SAM" id="Phobius"/>
    </source>
</evidence>
<keyword evidence="3" id="KW-0813">Transport</keyword>
<keyword evidence="6 8" id="KW-1133">Transmembrane helix</keyword>
<organism evidence="10 11">
    <name type="scientific">Planctomicrobium piriforme</name>
    <dbReference type="NCBI Taxonomy" id="1576369"/>
    <lineage>
        <taxon>Bacteria</taxon>
        <taxon>Pseudomonadati</taxon>
        <taxon>Planctomycetota</taxon>
        <taxon>Planctomycetia</taxon>
        <taxon>Planctomycetales</taxon>
        <taxon>Planctomycetaceae</taxon>
        <taxon>Planctomicrobium</taxon>
    </lineage>
</organism>
<evidence type="ECO:0000256" key="7">
    <source>
        <dbReference type="ARBA" id="ARBA00023136"/>
    </source>
</evidence>
<comment type="similarity">
    <text evidence="2">Belongs to the CitM (TC 2.A.11) transporter family.</text>
</comment>
<evidence type="ECO:0000256" key="4">
    <source>
        <dbReference type="ARBA" id="ARBA00022475"/>
    </source>
</evidence>
<feature type="transmembrane region" description="Helical" evidence="8">
    <location>
        <begin position="7"/>
        <end position="26"/>
    </location>
</feature>
<evidence type="ECO:0000256" key="6">
    <source>
        <dbReference type="ARBA" id="ARBA00022989"/>
    </source>
</evidence>
<feature type="transmembrane region" description="Helical" evidence="8">
    <location>
        <begin position="392"/>
        <end position="416"/>
    </location>
</feature>
<keyword evidence="11" id="KW-1185">Reference proteome</keyword>
<evidence type="ECO:0000313" key="10">
    <source>
        <dbReference type="EMBL" id="SFI15113.1"/>
    </source>
</evidence>
<evidence type="ECO:0000256" key="3">
    <source>
        <dbReference type="ARBA" id="ARBA00022448"/>
    </source>
</evidence>
<comment type="subcellular location">
    <subcellularLocation>
        <location evidence="1">Cell membrane</location>
        <topology evidence="1">Multi-pass membrane protein</topology>
    </subcellularLocation>
</comment>
<sequence>MTILSGHMTYWVTVVIFTVTYLGLAWGGLPGLRIDRAGIAMAGAAAMLGVGAIAMHDAAAAVDAETVVLLLGMMIVVTSLQLAGFFAWATDLIATHFSGAYTLLAMTIALSGCLSALLVNDVVCVALTPLVLSLCLRLKRPPLPYLIGLATASNIGSVATITGNPQNIIIGSLSGISYLRFASRLAPVAVIGLLLNFAIVALVYRRQLRSAGQSDVVKATGLTHRSSKVHRRLLVRSLLITGATVALFFAGFPIAIVALCAAALTLLSGVRSDKYYRRIDWALLLMFSGLFIVVRAFEVNVVRTWGLDQWAASFQQPVLMITGLSVVLSNLVSNVPAVLLFRSLIPNLADPEAGWLTLAMSSTLAGNLTLLGSVANLIVVETARRAGIVVSFFEYLKVGVVLTVLTTIVGVLWLMFTRY</sequence>
<dbReference type="Proteomes" id="UP000199518">
    <property type="component" value="Unassembled WGS sequence"/>
</dbReference>
<keyword evidence="4" id="KW-1003">Cell membrane</keyword>
<dbReference type="PRINTS" id="PR00758">
    <property type="entry name" value="ARSENICPUMP"/>
</dbReference>
<evidence type="ECO:0000259" key="9">
    <source>
        <dbReference type="Pfam" id="PF03600"/>
    </source>
</evidence>
<dbReference type="InterPro" id="IPR000802">
    <property type="entry name" value="Arsenical_pump_ArsB"/>
</dbReference>
<dbReference type="EMBL" id="FOQD01000006">
    <property type="protein sequence ID" value="SFI15113.1"/>
    <property type="molecule type" value="Genomic_DNA"/>
</dbReference>
<proteinExistence type="inferred from homology"/>
<gene>
    <name evidence="10" type="ORF">SAMN05421753_10644</name>
</gene>
<evidence type="ECO:0000256" key="1">
    <source>
        <dbReference type="ARBA" id="ARBA00004651"/>
    </source>
</evidence>
<name>A0A1I3FV46_9PLAN</name>
<accession>A0A1I3FV46</accession>
<feature type="transmembrane region" description="Helical" evidence="8">
    <location>
        <begin position="279"/>
        <end position="297"/>
    </location>
</feature>
<feature type="domain" description="Citrate transporter-like" evidence="9">
    <location>
        <begin position="28"/>
        <end position="365"/>
    </location>
</feature>
<evidence type="ECO:0000313" key="11">
    <source>
        <dbReference type="Proteomes" id="UP000199518"/>
    </source>
</evidence>
<feature type="transmembrane region" description="Helical" evidence="8">
    <location>
        <begin position="353"/>
        <end position="380"/>
    </location>
</feature>
<reference evidence="11" key="1">
    <citation type="submission" date="2016-10" db="EMBL/GenBank/DDBJ databases">
        <authorList>
            <person name="Varghese N."/>
            <person name="Submissions S."/>
        </authorList>
    </citation>
    <scope>NUCLEOTIDE SEQUENCE [LARGE SCALE GENOMIC DNA]</scope>
    <source>
        <strain evidence="11">DSM 26348</strain>
    </source>
</reference>
<evidence type="ECO:0000256" key="5">
    <source>
        <dbReference type="ARBA" id="ARBA00022692"/>
    </source>
</evidence>
<dbReference type="AlphaFoldDB" id="A0A1I3FV46"/>
<feature type="transmembrane region" description="Helical" evidence="8">
    <location>
        <begin position="38"/>
        <end position="55"/>
    </location>
</feature>
<dbReference type="PANTHER" id="PTHR43302">
    <property type="entry name" value="TRANSPORTER ARSB-RELATED"/>
    <property type="match status" value="1"/>
</dbReference>
<dbReference type="RefSeq" id="WP_092049399.1">
    <property type="nucleotide sequence ID" value="NZ_FOQD01000006.1"/>
</dbReference>
<feature type="transmembrane region" description="Helical" evidence="8">
    <location>
        <begin position="238"/>
        <end position="267"/>
    </location>
</feature>
<evidence type="ECO:0000256" key="2">
    <source>
        <dbReference type="ARBA" id="ARBA00009843"/>
    </source>
</evidence>
<feature type="transmembrane region" description="Helical" evidence="8">
    <location>
        <begin position="67"/>
        <end position="89"/>
    </location>
</feature>
<feature type="transmembrane region" description="Helical" evidence="8">
    <location>
        <begin position="181"/>
        <end position="204"/>
    </location>
</feature>
<dbReference type="GO" id="GO:0005886">
    <property type="term" value="C:plasma membrane"/>
    <property type="evidence" value="ECO:0007669"/>
    <property type="project" value="UniProtKB-SubCell"/>
</dbReference>
<protein>
    <submittedName>
        <fullName evidence="10">Na+/H+ antiporter NhaD</fullName>
    </submittedName>
</protein>
<dbReference type="PANTHER" id="PTHR43302:SF5">
    <property type="entry name" value="TRANSPORTER ARSB-RELATED"/>
    <property type="match status" value="1"/>
</dbReference>
<dbReference type="GO" id="GO:0015105">
    <property type="term" value="F:arsenite transmembrane transporter activity"/>
    <property type="evidence" value="ECO:0007669"/>
    <property type="project" value="InterPro"/>
</dbReference>
<feature type="transmembrane region" description="Helical" evidence="8">
    <location>
        <begin position="101"/>
        <end position="131"/>
    </location>
</feature>
<dbReference type="Pfam" id="PF03600">
    <property type="entry name" value="CitMHS"/>
    <property type="match status" value="1"/>
</dbReference>
<dbReference type="STRING" id="1576369.SAMN05421753_10644"/>
<feature type="transmembrane region" description="Helical" evidence="8">
    <location>
        <begin position="318"/>
        <end position="341"/>
    </location>
</feature>
<keyword evidence="5 8" id="KW-0812">Transmembrane</keyword>